<evidence type="ECO:0000313" key="2">
    <source>
        <dbReference type="EMBL" id="GJT39765.1"/>
    </source>
</evidence>
<reference evidence="2" key="2">
    <citation type="submission" date="2022-01" db="EMBL/GenBank/DDBJ databases">
        <authorList>
            <person name="Yamashiro T."/>
            <person name="Shiraishi A."/>
            <person name="Satake H."/>
            <person name="Nakayama K."/>
        </authorList>
    </citation>
    <scope>NUCLEOTIDE SEQUENCE</scope>
</reference>
<organism evidence="2 3">
    <name type="scientific">Tanacetum coccineum</name>
    <dbReference type="NCBI Taxonomy" id="301880"/>
    <lineage>
        <taxon>Eukaryota</taxon>
        <taxon>Viridiplantae</taxon>
        <taxon>Streptophyta</taxon>
        <taxon>Embryophyta</taxon>
        <taxon>Tracheophyta</taxon>
        <taxon>Spermatophyta</taxon>
        <taxon>Magnoliopsida</taxon>
        <taxon>eudicotyledons</taxon>
        <taxon>Gunneridae</taxon>
        <taxon>Pentapetalae</taxon>
        <taxon>asterids</taxon>
        <taxon>campanulids</taxon>
        <taxon>Asterales</taxon>
        <taxon>Asteraceae</taxon>
        <taxon>Asteroideae</taxon>
        <taxon>Anthemideae</taxon>
        <taxon>Anthemidinae</taxon>
        <taxon>Tanacetum</taxon>
    </lineage>
</organism>
<comment type="caution">
    <text evidence="2">The sequence shown here is derived from an EMBL/GenBank/DDBJ whole genome shotgun (WGS) entry which is preliminary data.</text>
</comment>
<evidence type="ECO:0000256" key="1">
    <source>
        <dbReference type="SAM" id="SignalP"/>
    </source>
</evidence>
<keyword evidence="3" id="KW-1185">Reference proteome</keyword>
<feature type="chain" id="PRO_5046579981" evidence="1">
    <location>
        <begin position="19"/>
        <end position="139"/>
    </location>
</feature>
<dbReference type="EMBL" id="BQNB010015414">
    <property type="protein sequence ID" value="GJT39765.1"/>
    <property type="molecule type" value="Genomic_DNA"/>
</dbReference>
<sequence>MASFTLVILLSGRSLRLASFLGNESSISLAWHVVHSSGLPHVRHIVNSGTKQSNLIRETKIKTTTKVSDQLVTKSAPSIQCSPSCFRTCDYTIDLLLLASVKFLSQFAGSNNMSTATSSLPVNAMQRELQEASEELFVQ</sequence>
<evidence type="ECO:0000313" key="3">
    <source>
        <dbReference type="Proteomes" id="UP001151760"/>
    </source>
</evidence>
<accession>A0ABQ5DKQ2</accession>
<dbReference type="Proteomes" id="UP001151760">
    <property type="component" value="Unassembled WGS sequence"/>
</dbReference>
<feature type="signal peptide" evidence="1">
    <location>
        <begin position="1"/>
        <end position="18"/>
    </location>
</feature>
<reference evidence="2" key="1">
    <citation type="journal article" date="2022" name="Int. J. Mol. Sci.">
        <title>Draft Genome of Tanacetum Coccineum: Genomic Comparison of Closely Related Tanacetum-Family Plants.</title>
        <authorList>
            <person name="Yamashiro T."/>
            <person name="Shiraishi A."/>
            <person name="Nakayama K."/>
            <person name="Satake H."/>
        </authorList>
    </citation>
    <scope>NUCLEOTIDE SEQUENCE</scope>
</reference>
<name>A0ABQ5DKQ2_9ASTR</name>
<keyword evidence="1" id="KW-0732">Signal</keyword>
<proteinExistence type="predicted"/>
<gene>
    <name evidence="2" type="ORF">Tco_0939630</name>
</gene>
<protein>
    <submittedName>
        <fullName evidence="2">Uncharacterized protein</fullName>
    </submittedName>
</protein>